<evidence type="ECO:0000313" key="3">
    <source>
        <dbReference type="Proteomes" id="UP001430172"/>
    </source>
</evidence>
<keyword evidence="3" id="KW-1185">Reference proteome</keyword>
<protein>
    <submittedName>
        <fullName evidence="2">Vanadium-dependent haloperoxidase</fullName>
    </submittedName>
</protein>
<name>A0ABS2CNY9_9MICO</name>
<dbReference type="CDD" id="cd03398">
    <property type="entry name" value="PAP2_haloperoxidase"/>
    <property type="match status" value="1"/>
</dbReference>
<dbReference type="InterPro" id="IPR052559">
    <property type="entry name" value="V-haloperoxidase"/>
</dbReference>
<dbReference type="InterPro" id="IPR036938">
    <property type="entry name" value="PAP2/HPO_sf"/>
</dbReference>
<dbReference type="Gene3D" id="1.10.606.20">
    <property type="match status" value="1"/>
</dbReference>
<accession>A0ABS2CNY9</accession>
<evidence type="ECO:0000259" key="1">
    <source>
        <dbReference type="Pfam" id="PF01569"/>
    </source>
</evidence>
<evidence type="ECO:0000313" key="2">
    <source>
        <dbReference type="EMBL" id="MBM6401599.1"/>
    </source>
</evidence>
<dbReference type="PANTHER" id="PTHR34599:SF1">
    <property type="entry name" value="PHOSPHATIDIC ACID PHOSPHATASE TYPE 2_HALOPEROXIDASE DOMAIN-CONTAINING PROTEIN"/>
    <property type="match status" value="1"/>
</dbReference>
<dbReference type="RefSeq" id="WP_204132069.1">
    <property type="nucleotide sequence ID" value="NZ_JAFDVD010000016.1"/>
</dbReference>
<dbReference type="Pfam" id="PF01569">
    <property type="entry name" value="PAP2"/>
    <property type="match status" value="1"/>
</dbReference>
<proteinExistence type="predicted"/>
<feature type="domain" description="Phosphatidic acid phosphatase type 2/haloperoxidase" evidence="1">
    <location>
        <begin position="84"/>
        <end position="208"/>
    </location>
</feature>
<dbReference type="SUPFAM" id="SSF48317">
    <property type="entry name" value="Acid phosphatase/Vanadium-dependent haloperoxidase"/>
    <property type="match status" value="1"/>
</dbReference>
<dbReference type="EMBL" id="JAFDVD010000016">
    <property type="protein sequence ID" value="MBM6401599.1"/>
    <property type="molecule type" value="Genomic_DNA"/>
</dbReference>
<dbReference type="PANTHER" id="PTHR34599">
    <property type="entry name" value="PEROXIDASE-RELATED"/>
    <property type="match status" value="1"/>
</dbReference>
<sequence>MSLPLPPPPDFATSGDAPYRREALEVYRRGAKLTSSEDQMVRWWADGPYMSASPVGHWMLLGVEAARAQGTDPARALAVLSSLAVVMHDAAVSCFAWKFRFGTMRPVTYIRKYMDSKWTPALTTPPFPEYPSGHSVISGAAATVLERWLPLKEPIQDVLRNPMNESAPRTVTSWTAAATEASKSRILAGLHYRSAVERGQELGVAIAGAAQ</sequence>
<dbReference type="InterPro" id="IPR000326">
    <property type="entry name" value="PAP2/HPO"/>
</dbReference>
<gene>
    <name evidence="2" type="ORF">JQN70_14470</name>
</gene>
<comment type="caution">
    <text evidence="2">The sequence shown here is derived from an EMBL/GenBank/DDBJ whole genome shotgun (WGS) entry which is preliminary data.</text>
</comment>
<dbReference type="Proteomes" id="UP001430172">
    <property type="component" value="Unassembled WGS sequence"/>
</dbReference>
<reference evidence="2" key="1">
    <citation type="submission" date="2021-02" db="EMBL/GenBank/DDBJ databases">
        <title>Phycicoccus sp. MQZ13P-5T, whole genome shotgun sequence.</title>
        <authorList>
            <person name="Tuo L."/>
        </authorList>
    </citation>
    <scope>NUCLEOTIDE SEQUENCE</scope>
    <source>
        <strain evidence="2">MQZ13P-5</strain>
    </source>
</reference>
<organism evidence="2 3">
    <name type="scientific">Phycicoccus sonneratiae</name>
    <dbReference type="NCBI Taxonomy" id="2807628"/>
    <lineage>
        <taxon>Bacteria</taxon>
        <taxon>Bacillati</taxon>
        <taxon>Actinomycetota</taxon>
        <taxon>Actinomycetes</taxon>
        <taxon>Micrococcales</taxon>
        <taxon>Intrasporangiaceae</taxon>
        <taxon>Phycicoccus</taxon>
    </lineage>
</organism>